<name>A0A140GRT4_CLOPF</name>
<keyword evidence="1" id="KW-0614">Plasmid</keyword>
<dbReference type="PATRIC" id="fig|1502.177.peg.3537"/>
<evidence type="ECO:0000313" key="2">
    <source>
        <dbReference type="Proteomes" id="UP000070260"/>
    </source>
</evidence>
<proteinExistence type="predicted"/>
<organism evidence="1 2">
    <name type="scientific">Clostridium perfringens</name>
    <dbReference type="NCBI Taxonomy" id="1502"/>
    <lineage>
        <taxon>Bacteria</taxon>
        <taxon>Bacillati</taxon>
        <taxon>Bacillota</taxon>
        <taxon>Clostridia</taxon>
        <taxon>Eubacteriales</taxon>
        <taxon>Clostridiaceae</taxon>
        <taxon>Clostridium</taxon>
    </lineage>
</organism>
<sequence>MKKSLDLDKINQEKKDELLNEIINIAIEDSEFYSDVGRNVIKLLVRNKLIEYEGN</sequence>
<evidence type="ECO:0000313" key="1">
    <source>
        <dbReference type="EMBL" id="AMN31243.1"/>
    </source>
</evidence>
<geneLocation type="plasmid" evidence="1 2">
    <name>pJFP838A</name>
</geneLocation>
<dbReference type="RefSeq" id="WP_162485277.1">
    <property type="nucleotide sequence ID" value="NZ_CATNZX010000014.1"/>
</dbReference>
<dbReference type="EMBL" id="CP013615">
    <property type="protein sequence ID" value="AMN31243.1"/>
    <property type="molecule type" value="Genomic_DNA"/>
</dbReference>
<reference evidence="1 2" key="1">
    <citation type="journal article" date="2016" name="PLoS ONE">
        <title>Plasmid Characterization and Chromosome Analysis of Two netF+ Clostridium perfringens Isolates Associated with Foal and Canine Necrotizing Enteritis.</title>
        <authorList>
            <person name="Mehdizadeh Gohari I."/>
            <person name="Kropinski A.M."/>
            <person name="Weese S.J."/>
            <person name="Parreira V.R."/>
            <person name="Whitehead A.E."/>
            <person name="Boerlin P."/>
            <person name="Prescott J.F."/>
        </authorList>
    </citation>
    <scope>NUCLEOTIDE SEQUENCE [LARGE SCALE GENOMIC DNA]</scope>
    <source>
        <strain evidence="1 2">JP838</strain>
        <plasmid evidence="2">Plasmid pJFP838A</plasmid>
    </source>
</reference>
<protein>
    <submittedName>
        <fullName evidence="1">Uncharacterized protein</fullName>
    </submittedName>
</protein>
<gene>
    <name evidence="1" type="ORF">JFP838_pA0327</name>
</gene>
<dbReference type="AlphaFoldDB" id="A0A140GRT4"/>
<dbReference type="Proteomes" id="UP000070260">
    <property type="component" value="Plasmid pJFP838A"/>
</dbReference>
<accession>A0A140GRT4</accession>